<dbReference type="Gene3D" id="2.60.120.620">
    <property type="entry name" value="q2cbj1_9rhob like domain"/>
    <property type="match status" value="1"/>
</dbReference>
<evidence type="ECO:0000256" key="1">
    <source>
        <dbReference type="ARBA" id="ARBA00001961"/>
    </source>
</evidence>
<feature type="chain" id="PRO_5044271525" description="Fe2OG dioxygenase domain-containing protein" evidence="6">
    <location>
        <begin position="20"/>
        <end position="423"/>
    </location>
</feature>
<dbReference type="SMART" id="SM00702">
    <property type="entry name" value="P4Hc"/>
    <property type="match status" value="1"/>
</dbReference>
<dbReference type="PROSITE" id="PS51471">
    <property type="entry name" value="FE2OG_OXY"/>
    <property type="match status" value="1"/>
</dbReference>
<dbReference type="GO" id="GO:0004656">
    <property type="term" value="F:procollagen-proline 4-dioxygenase activity"/>
    <property type="evidence" value="ECO:0007669"/>
    <property type="project" value="TreeGrafter"/>
</dbReference>
<proteinExistence type="predicted"/>
<accession>A0AB34K381</accession>
<evidence type="ECO:0000313" key="8">
    <source>
        <dbReference type="EMBL" id="KAL1527648.1"/>
    </source>
</evidence>
<name>A0AB34K381_PRYPA</name>
<keyword evidence="2" id="KW-0479">Metal-binding</keyword>
<comment type="caution">
    <text evidence="8">The sequence shown here is derived from an EMBL/GenBank/DDBJ whole genome shotgun (WGS) entry which is preliminary data.</text>
</comment>
<evidence type="ECO:0000256" key="4">
    <source>
        <dbReference type="ARBA" id="ARBA00023002"/>
    </source>
</evidence>
<dbReference type="Pfam" id="PF13640">
    <property type="entry name" value="2OG-FeII_Oxy_3"/>
    <property type="match status" value="1"/>
</dbReference>
<evidence type="ECO:0000256" key="3">
    <source>
        <dbReference type="ARBA" id="ARBA00022964"/>
    </source>
</evidence>
<reference evidence="8 9" key="1">
    <citation type="journal article" date="2024" name="Science">
        <title>Giant polyketide synthase enzymes in the biosynthesis of giant marine polyether toxins.</title>
        <authorList>
            <person name="Fallon T.R."/>
            <person name="Shende V.V."/>
            <person name="Wierzbicki I.H."/>
            <person name="Pendleton A.L."/>
            <person name="Watervoot N.F."/>
            <person name="Auber R.P."/>
            <person name="Gonzalez D.J."/>
            <person name="Wisecaver J.H."/>
            <person name="Moore B.S."/>
        </authorList>
    </citation>
    <scope>NUCLEOTIDE SEQUENCE [LARGE SCALE GENOMIC DNA]</scope>
    <source>
        <strain evidence="8 9">12B1</strain>
    </source>
</reference>
<keyword evidence="3" id="KW-0223">Dioxygenase</keyword>
<keyword evidence="4" id="KW-0560">Oxidoreductase</keyword>
<evidence type="ECO:0000259" key="7">
    <source>
        <dbReference type="PROSITE" id="PS51471"/>
    </source>
</evidence>
<evidence type="ECO:0000313" key="9">
    <source>
        <dbReference type="Proteomes" id="UP001515480"/>
    </source>
</evidence>
<feature type="domain" description="Fe2OG dioxygenase" evidence="7">
    <location>
        <begin position="263"/>
        <end position="365"/>
    </location>
</feature>
<dbReference type="InterPro" id="IPR045054">
    <property type="entry name" value="P4HA-like"/>
</dbReference>
<dbReference type="EMBL" id="JBGBPQ010000002">
    <property type="protein sequence ID" value="KAL1527648.1"/>
    <property type="molecule type" value="Genomic_DNA"/>
</dbReference>
<sequence length="423" mass="46781">MRRLCLLFLLHAPPAPSFAEDTSCAEPAHAAETPRLPELSPDTVARAVVGSHAPLPPPLPADDQQAAALLQAATSASAAGDANAAAAAYMDLMELRPLELEQLYPPLLEALQQIYPMGAASRTLHNHTESFFAQMEERVRAGQAERVSRQPAVYLLRDFLSMEEVAALRSVRTRLRARWTQTHALVCFQHDSYTGHAQLSGKWSHMLGVPGAGARGCLTQEASRAVSSIVPASESLSVYRGETSLLDEIELRVERLVGLHALHAHRWQLLRYRTGEHYAEHADCTDRVPLHASENRMATLLAYLTDDFEGGETEFPRLGLKLKPPIGSALVFYNYKEGSCSPDTIHRSNPILRGHKEVLQRWYAYPEQPFLAARPISRHPKDGLLPFQPTIVCDWTASLWTNVSCRWYNQGAVTSEVMTSPGA</sequence>
<dbReference type="GO" id="GO:0005506">
    <property type="term" value="F:iron ion binding"/>
    <property type="evidence" value="ECO:0007669"/>
    <property type="project" value="InterPro"/>
</dbReference>
<gene>
    <name evidence="8" type="ORF">AB1Y20_009034</name>
</gene>
<dbReference type="InterPro" id="IPR044862">
    <property type="entry name" value="Pro_4_hyd_alph_FE2OG_OXY"/>
</dbReference>
<keyword evidence="5" id="KW-0408">Iron</keyword>
<evidence type="ECO:0000256" key="5">
    <source>
        <dbReference type="ARBA" id="ARBA00023004"/>
    </source>
</evidence>
<organism evidence="8 9">
    <name type="scientific">Prymnesium parvum</name>
    <name type="common">Toxic golden alga</name>
    <dbReference type="NCBI Taxonomy" id="97485"/>
    <lineage>
        <taxon>Eukaryota</taxon>
        <taxon>Haptista</taxon>
        <taxon>Haptophyta</taxon>
        <taxon>Prymnesiophyceae</taxon>
        <taxon>Prymnesiales</taxon>
        <taxon>Prymnesiaceae</taxon>
        <taxon>Prymnesium</taxon>
    </lineage>
</organism>
<protein>
    <recommendedName>
        <fullName evidence="7">Fe2OG dioxygenase domain-containing protein</fullName>
    </recommendedName>
</protein>
<keyword evidence="9" id="KW-1185">Reference proteome</keyword>
<dbReference type="InterPro" id="IPR005123">
    <property type="entry name" value="Oxoglu/Fe-dep_dioxygenase_dom"/>
</dbReference>
<dbReference type="PANTHER" id="PTHR10869:SF246">
    <property type="entry name" value="TRANSMEMBRANE PROLYL 4-HYDROXYLASE"/>
    <property type="match status" value="1"/>
</dbReference>
<evidence type="ECO:0000256" key="6">
    <source>
        <dbReference type="SAM" id="SignalP"/>
    </source>
</evidence>
<keyword evidence="6" id="KW-0732">Signal</keyword>
<dbReference type="InterPro" id="IPR006620">
    <property type="entry name" value="Pro_4_hyd_alph"/>
</dbReference>
<dbReference type="GO" id="GO:0031418">
    <property type="term" value="F:L-ascorbic acid binding"/>
    <property type="evidence" value="ECO:0007669"/>
    <property type="project" value="InterPro"/>
</dbReference>
<dbReference type="Proteomes" id="UP001515480">
    <property type="component" value="Unassembled WGS sequence"/>
</dbReference>
<dbReference type="GO" id="GO:0005783">
    <property type="term" value="C:endoplasmic reticulum"/>
    <property type="evidence" value="ECO:0007669"/>
    <property type="project" value="TreeGrafter"/>
</dbReference>
<dbReference type="PANTHER" id="PTHR10869">
    <property type="entry name" value="PROLYL 4-HYDROXYLASE ALPHA SUBUNIT"/>
    <property type="match status" value="1"/>
</dbReference>
<dbReference type="AlphaFoldDB" id="A0AB34K381"/>
<evidence type="ECO:0000256" key="2">
    <source>
        <dbReference type="ARBA" id="ARBA00022723"/>
    </source>
</evidence>
<comment type="cofactor">
    <cofactor evidence="1">
        <name>L-ascorbate</name>
        <dbReference type="ChEBI" id="CHEBI:38290"/>
    </cofactor>
</comment>
<feature type="signal peptide" evidence="6">
    <location>
        <begin position="1"/>
        <end position="19"/>
    </location>
</feature>